<dbReference type="Proteomes" id="UP000636709">
    <property type="component" value="Unassembled WGS sequence"/>
</dbReference>
<dbReference type="EMBL" id="JACEFO010000812">
    <property type="protein sequence ID" value="KAF8756342.1"/>
    <property type="molecule type" value="Genomic_DNA"/>
</dbReference>
<name>A0A835A1W8_9POAL</name>
<proteinExistence type="predicted"/>
<comment type="caution">
    <text evidence="2">The sequence shown here is derived from an EMBL/GenBank/DDBJ whole genome shotgun (WGS) entry which is preliminary data.</text>
</comment>
<reference evidence="2" key="1">
    <citation type="submission" date="2020-07" db="EMBL/GenBank/DDBJ databases">
        <title>Genome sequence and genetic diversity analysis of an under-domesticated orphan crop, white fonio (Digitaria exilis).</title>
        <authorList>
            <person name="Bennetzen J.L."/>
            <person name="Chen S."/>
            <person name="Ma X."/>
            <person name="Wang X."/>
            <person name="Yssel A.E.J."/>
            <person name="Chaluvadi S.R."/>
            <person name="Johnson M."/>
            <person name="Gangashetty P."/>
            <person name="Hamidou F."/>
            <person name="Sanogo M.D."/>
            <person name="Zwaenepoel A."/>
            <person name="Wallace J."/>
            <person name="Van De Peer Y."/>
            <person name="Van Deynze A."/>
        </authorList>
    </citation>
    <scope>NUCLEOTIDE SEQUENCE</scope>
    <source>
        <tissue evidence="2">Leaves</tissue>
    </source>
</reference>
<dbReference type="AlphaFoldDB" id="A0A835A1W8"/>
<protein>
    <submittedName>
        <fullName evidence="2">Uncharacterized protein</fullName>
    </submittedName>
</protein>
<gene>
    <name evidence="3" type="ORF">HU200_011077</name>
    <name evidence="2" type="ORF">HU200_064421</name>
</gene>
<dbReference type="EMBL" id="JACEFO010002787">
    <property type="protein sequence ID" value="KAF8649097.1"/>
    <property type="molecule type" value="Genomic_DNA"/>
</dbReference>
<sequence>MGNCPPLPCPSPCPDLSFEHICANNNFHGCCIFHGCCNSKPSGVPTNSPPPPPAAQQLRHLPHLPPPPQPAGSLAKWATPRGAAGLAQDKFRPSPWLTLNESGLVATGTRMERGNGGVATPPDVPGDRRPPVPSSYSPAALSPRVERAWTTTCSRDYHDGRGVARNEDYRVEPVQPPPARSDSGLAKTWATGGHNGAGVAAPDMPLAAPLGVPASNGHPRPAGSGFDVTSASRDGGGVVPRHGDRRPPPSPWRTDESPGSAVTGATGRDDGWGVARSSSPAHHQPVATWRRAESGVAETWCTSRDTAAVVAAPDTPVAVGSGQDSSMECDTWAPASSRSRDPPHGRLLASSLSGGGRSAFFPG</sequence>
<organism evidence="2 4">
    <name type="scientific">Digitaria exilis</name>
    <dbReference type="NCBI Taxonomy" id="1010633"/>
    <lineage>
        <taxon>Eukaryota</taxon>
        <taxon>Viridiplantae</taxon>
        <taxon>Streptophyta</taxon>
        <taxon>Embryophyta</taxon>
        <taxon>Tracheophyta</taxon>
        <taxon>Spermatophyta</taxon>
        <taxon>Magnoliopsida</taxon>
        <taxon>Liliopsida</taxon>
        <taxon>Poales</taxon>
        <taxon>Poaceae</taxon>
        <taxon>PACMAD clade</taxon>
        <taxon>Panicoideae</taxon>
        <taxon>Panicodae</taxon>
        <taxon>Paniceae</taxon>
        <taxon>Anthephorinae</taxon>
        <taxon>Digitaria</taxon>
    </lineage>
</organism>
<evidence type="ECO:0000313" key="2">
    <source>
        <dbReference type="EMBL" id="KAF8649097.1"/>
    </source>
</evidence>
<feature type="region of interest" description="Disordered" evidence="1">
    <location>
        <begin position="106"/>
        <end position="139"/>
    </location>
</feature>
<feature type="region of interest" description="Disordered" evidence="1">
    <location>
        <begin position="42"/>
        <end position="76"/>
    </location>
</feature>
<evidence type="ECO:0000313" key="4">
    <source>
        <dbReference type="Proteomes" id="UP000636709"/>
    </source>
</evidence>
<feature type="region of interest" description="Disordered" evidence="1">
    <location>
        <begin position="172"/>
        <end position="289"/>
    </location>
</feature>
<keyword evidence="4" id="KW-1185">Reference proteome</keyword>
<evidence type="ECO:0000313" key="3">
    <source>
        <dbReference type="EMBL" id="KAF8756342.1"/>
    </source>
</evidence>
<dbReference type="OrthoDB" id="720340at2759"/>
<feature type="region of interest" description="Disordered" evidence="1">
    <location>
        <begin position="316"/>
        <end position="363"/>
    </location>
</feature>
<evidence type="ECO:0000256" key="1">
    <source>
        <dbReference type="SAM" id="MobiDB-lite"/>
    </source>
</evidence>
<accession>A0A835A1W8</accession>